<organism evidence="2 3">
    <name type="scientific">Naematelia encephala</name>
    <dbReference type="NCBI Taxonomy" id="71784"/>
    <lineage>
        <taxon>Eukaryota</taxon>
        <taxon>Fungi</taxon>
        <taxon>Dikarya</taxon>
        <taxon>Basidiomycota</taxon>
        <taxon>Agaricomycotina</taxon>
        <taxon>Tremellomycetes</taxon>
        <taxon>Tremellales</taxon>
        <taxon>Naemateliaceae</taxon>
        <taxon>Naematelia</taxon>
    </lineage>
</organism>
<dbReference type="Gene3D" id="3.40.50.1820">
    <property type="entry name" value="alpha/beta hydrolase"/>
    <property type="match status" value="1"/>
</dbReference>
<keyword evidence="3" id="KW-1185">Reference proteome</keyword>
<dbReference type="Pfam" id="PF12697">
    <property type="entry name" value="Abhydrolase_6"/>
    <property type="match status" value="1"/>
</dbReference>
<evidence type="ECO:0000313" key="3">
    <source>
        <dbReference type="Proteomes" id="UP000193986"/>
    </source>
</evidence>
<name>A0A1Y2BCD8_9TREE</name>
<accession>A0A1Y2BCD8</accession>
<dbReference type="OrthoDB" id="1743579at2759"/>
<dbReference type="InterPro" id="IPR029058">
    <property type="entry name" value="AB_hydrolase_fold"/>
</dbReference>
<dbReference type="Proteomes" id="UP000193986">
    <property type="component" value="Unassembled WGS sequence"/>
</dbReference>
<evidence type="ECO:0000259" key="1">
    <source>
        <dbReference type="Pfam" id="PF12697"/>
    </source>
</evidence>
<gene>
    <name evidence="2" type="ORF">BCR39DRAFT_586839</name>
</gene>
<dbReference type="SUPFAM" id="SSF53474">
    <property type="entry name" value="alpha/beta-Hydrolases"/>
    <property type="match status" value="1"/>
</dbReference>
<evidence type="ECO:0000313" key="2">
    <source>
        <dbReference type="EMBL" id="ORY32493.1"/>
    </source>
</evidence>
<dbReference type="InParanoid" id="A0A1Y2BCD8"/>
<dbReference type="InterPro" id="IPR000073">
    <property type="entry name" value="AB_hydrolase_1"/>
</dbReference>
<dbReference type="AlphaFoldDB" id="A0A1Y2BCD8"/>
<keyword evidence="2" id="KW-0378">Hydrolase</keyword>
<feature type="domain" description="AB hydrolase-1" evidence="1">
    <location>
        <begin position="141"/>
        <end position="408"/>
    </location>
</feature>
<proteinExistence type="predicted"/>
<comment type="caution">
    <text evidence="2">The sequence shown here is derived from an EMBL/GenBank/DDBJ whole genome shotgun (WGS) entry which is preliminary data.</text>
</comment>
<dbReference type="GO" id="GO:0016787">
    <property type="term" value="F:hydrolase activity"/>
    <property type="evidence" value="ECO:0007669"/>
    <property type="project" value="UniProtKB-KW"/>
</dbReference>
<protein>
    <submittedName>
        <fullName evidence="2">Alpha/Beta hydrolase protein</fullName>
    </submittedName>
</protein>
<dbReference type="EMBL" id="MCFC01000009">
    <property type="protein sequence ID" value="ORY32493.1"/>
    <property type="molecule type" value="Genomic_DNA"/>
</dbReference>
<sequence>MLSKKGYPASTRSQPRPPLLTAYHQQQQNMFILSLILIAYLGVSTLAAPTTRPTSSASCQTFYANIYAEATNLDLASCYGGQPPASSQVWIQSQVDQMRAGSTWADEFAALPKINVSGTYQLYFEYCVPRSGKPKAVFLGIPGLMCGSEYWNLDVNGNTKYSFAESAAAAGYATLSYDRLGNRHSAHPDGLNVVQSSYEIAQAAAITAALRNGTLHNLGKFDKIIGLGHSYGSVVTSGVPSIAPLAYDAIVLTGFSGNVTAGPLGGPGINANLANVVDKSRFGTLSNAYLISSSIYNDQIEFMHYPNCTDSTLNYFNSIKTEFSMGTLFTVYEPYSLSRSDYTHPVLVITGNMDAAFCDGNCQITSLQSGQTQLDTARDLFPAVPTADFETITIPDTAHGINFHESAPSAYQDILTFVKNKVA</sequence>
<reference evidence="2 3" key="1">
    <citation type="submission" date="2016-07" db="EMBL/GenBank/DDBJ databases">
        <title>Pervasive Adenine N6-methylation of Active Genes in Fungi.</title>
        <authorList>
            <consortium name="DOE Joint Genome Institute"/>
            <person name="Mondo S.J."/>
            <person name="Dannebaum R.O."/>
            <person name="Kuo R.C."/>
            <person name="Labutti K."/>
            <person name="Haridas S."/>
            <person name="Kuo A."/>
            <person name="Salamov A."/>
            <person name="Ahrendt S.R."/>
            <person name="Lipzen A."/>
            <person name="Sullivan W."/>
            <person name="Andreopoulos W.B."/>
            <person name="Clum A."/>
            <person name="Lindquist E."/>
            <person name="Daum C."/>
            <person name="Ramamoorthy G.K."/>
            <person name="Gryganskyi A."/>
            <person name="Culley D."/>
            <person name="Magnuson J.K."/>
            <person name="James T.Y."/>
            <person name="O'Malley M.A."/>
            <person name="Stajich J.E."/>
            <person name="Spatafora J.W."/>
            <person name="Visel A."/>
            <person name="Grigoriev I.V."/>
        </authorList>
    </citation>
    <scope>NUCLEOTIDE SEQUENCE [LARGE SCALE GENOMIC DNA]</scope>
    <source>
        <strain evidence="2 3">68-887.2</strain>
    </source>
</reference>